<gene>
    <name evidence="4" type="ORF">ACED38_14880</name>
</gene>
<reference evidence="4 5" key="1">
    <citation type="submission" date="2024-06" db="EMBL/GenBank/DDBJ databases">
        <authorList>
            <person name="Steensen K."/>
            <person name="Seneca J."/>
            <person name="Bartlau N."/>
            <person name="Yu A.X."/>
            <person name="Polz M.F."/>
        </authorList>
    </citation>
    <scope>NUCLEOTIDE SEQUENCE [LARGE SCALE GENOMIC DNA]</scope>
    <source>
        <strain evidence="4 5">FF146</strain>
    </source>
</reference>
<dbReference type="PANTHER" id="PTHR33121:SF70">
    <property type="entry name" value="SIGNALING PROTEIN YKOW"/>
    <property type="match status" value="1"/>
</dbReference>
<accession>A0ABV4M9F0</accession>
<dbReference type="EMBL" id="JBGOOT010000012">
    <property type="protein sequence ID" value="MEZ8196160.1"/>
    <property type="molecule type" value="Genomic_DNA"/>
</dbReference>
<evidence type="ECO:0000256" key="1">
    <source>
        <dbReference type="SAM" id="Phobius"/>
    </source>
</evidence>
<name>A0ABV4M9F0_9VIBR</name>
<feature type="domain" description="EAL" evidence="3">
    <location>
        <begin position="571"/>
        <end position="821"/>
    </location>
</feature>
<feature type="signal peptide" evidence="2">
    <location>
        <begin position="1"/>
        <end position="18"/>
    </location>
</feature>
<dbReference type="InterPro" id="IPR011622">
    <property type="entry name" value="7TMR_DISM_rcpt_extracell_dom2"/>
</dbReference>
<dbReference type="InterPro" id="IPR035919">
    <property type="entry name" value="EAL_sf"/>
</dbReference>
<evidence type="ECO:0000313" key="5">
    <source>
        <dbReference type="Proteomes" id="UP001569153"/>
    </source>
</evidence>
<feature type="transmembrane region" description="Helical" evidence="1">
    <location>
        <begin position="274"/>
        <end position="293"/>
    </location>
</feature>
<evidence type="ECO:0000256" key="2">
    <source>
        <dbReference type="SAM" id="SignalP"/>
    </source>
</evidence>
<keyword evidence="1" id="KW-1133">Transmembrane helix</keyword>
<dbReference type="PROSITE" id="PS50883">
    <property type="entry name" value="EAL"/>
    <property type="match status" value="1"/>
</dbReference>
<feature type="transmembrane region" description="Helical" evidence="1">
    <location>
        <begin position="299"/>
        <end position="320"/>
    </location>
</feature>
<feature type="transmembrane region" description="Helical" evidence="1">
    <location>
        <begin position="176"/>
        <end position="196"/>
    </location>
</feature>
<evidence type="ECO:0000313" key="4">
    <source>
        <dbReference type="EMBL" id="MEZ8196160.1"/>
    </source>
</evidence>
<dbReference type="Pfam" id="PF07696">
    <property type="entry name" value="7TMR-DISMED2"/>
    <property type="match status" value="1"/>
</dbReference>
<feature type="transmembrane region" description="Helical" evidence="1">
    <location>
        <begin position="243"/>
        <end position="262"/>
    </location>
</feature>
<comment type="caution">
    <text evidence="4">The sequence shown here is derived from an EMBL/GenBank/DDBJ whole genome shotgun (WGS) entry which is preliminary data.</text>
</comment>
<dbReference type="InterPro" id="IPR050706">
    <property type="entry name" value="Cyclic-di-GMP_PDE-like"/>
</dbReference>
<dbReference type="Proteomes" id="UP001569153">
    <property type="component" value="Unassembled WGS sequence"/>
</dbReference>
<sequence>MFRSLWICFLIFSGTLTASELNIDDRFEQQNLTSPLDTALDIDSNSAEYMLENAKFDTASYQHSTSPNADTYWYRIQLSASQLKRPKNLVLLSQSHLLQHLDFYLFKETTLIKAESLGILDRPMTNEPYKGVNFEFTIQDDEQLTLLIKKQSDGPAIMPLVLMDEPEFARQHMNTLLLWGGVIGMFLALAVYNGFIFSLNRHSSQYGWYLLLQLCMFLQFAPLHGFGYLIFPDVFCRWLGTHMGVFHLLMLWCVLRFGFHYLDIKKFRPTLGKLIGKSSWFFIILLVVSFQIAELQRMYVTSVLIVVVSYICISTAIIALKQKYSPALFYLLSWVCTFVGAAGGFLTYANVLPQNIVTLHSFMLGVLAELYLLSVGLAKRLQYQEHQDKQHRLIDQTLNMPNQHFYQYVLNDQFIARGIDIKRVKLILIYVEGLDHLISTLGNEIVTVETNTLLSKVAKPISELPWQLSMSLDQEHFGVCIPPQQTLIFVTDDENTETQIEKVLHIWQKQLASSIYFSDLYLRAASANLSDGDDGISSLHQKAYMALLEAQKSGLKWRQFNEKMTEKIESHVRILHDLRLAIYDQKIDIYIQPKFDLHTNIVVGGEALMRWTHPSLGMIPPSEFIPIAEQSGLIHSLTRIAIEKMFAWVAMRRVDIQLSINISVLDLRQKDFIDFLQFKRDEFSVDAHFITFEITESQELENSSELIKRVCDIKQLGFAISIDDFGTGYSSMAYLSQLNIDEVKIDMMFVKSIENNVTNQKIVRILLNMADVFGAEVVIEGIETHKELTVIKRLGGKVGQGYYWSPAIDIKKFEQQYLHETHSIEC</sequence>
<dbReference type="Gene3D" id="3.20.20.450">
    <property type="entry name" value="EAL domain"/>
    <property type="match status" value="1"/>
</dbReference>
<dbReference type="RefSeq" id="WP_371730801.1">
    <property type="nucleotide sequence ID" value="NZ_JBGOOT010000012.1"/>
</dbReference>
<feature type="chain" id="PRO_5045729358" evidence="2">
    <location>
        <begin position="19"/>
        <end position="826"/>
    </location>
</feature>
<feature type="transmembrane region" description="Helical" evidence="1">
    <location>
        <begin position="327"/>
        <end position="351"/>
    </location>
</feature>
<keyword evidence="2" id="KW-0732">Signal</keyword>
<proteinExistence type="predicted"/>
<dbReference type="Pfam" id="PF07695">
    <property type="entry name" value="7TMR-DISM_7TM"/>
    <property type="match status" value="1"/>
</dbReference>
<dbReference type="Gene3D" id="2.60.40.2380">
    <property type="match status" value="1"/>
</dbReference>
<keyword evidence="1" id="KW-0812">Transmembrane</keyword>
<dbReference type="SUPFAM" id="SSF141868">
    <property type="entry name" value="EAL domain-like"/>
    <property type="match status" value="1"/>
</dbReference>
<organism evidence="4 5">
    <name type="scientific">Vibrio cortegadensis</name>
    <dbReference type="NCBI Taxonomy" id="1328770"/>
    <lineage>
        <taxon>Bacteria</taxon>
        <taxon>Pseudomonadati</taxon>
        <taxon>Pseudomonadota</taxon>
        <taxon>Gammaproteobacteria</taxon>
        <taxon>Vibrionales</taxon>
        <taxon>Vibrionaceae</taxon>
        <taxon>Vibrio</taxon>
    </lineage>
</organism>
<dbReference type="PANTHER" id="PTHR33121">
    <property type="entry name" value="CYCLIC DI-GMP PHOSPHODIESTERASE PDEF"/>
    <property type="match status" value="1"/>
</dbReference>
<evidence type="ECO:0000259" key="3">
    <source>
        <dbReference type="PROSITE" id="PS50883"/>
    </source>
</evidence>
<feature type="transmembrane region" description="Helical" evidence="1">
    <location>
        <begin position="208"/>
        <end position="231"/>
    </location>
</feature>
<keyword evidence="5" id="KW-1185">Reference proteome</keyword>
<dbReference type="CDD" id="cd01948">
    <property type="entry name" value="EAL"/>
    <property type="match status" value="1"/>
</dbReference>
<protein>
    <submittedName>
        <fullName evidence="4">EAL domain-containing protein</fullName>
    </submittedName>
</protein>
<dbReference type="SMART" id="SM00052">
    <property type="entry name" value="EAL"/>
    <property type="match status" value="1"/>
</dbReference>
<keyword evidence="1" id="KW-0472">Membrane</keyword>
<dbReference type="InterPro" id="IPR011623">
    <property type="entry name" value="7TMR_DISM_rcpt_extracell_dom1"/>
</dbReference>
<dbReference type="Pfam" id="PF00563">
    <property type="entry name" value="EAL"/>
    <property type="match status" value="1"/>
</dbReference>
<dbReference type="InterPro" id="IPR001633">
    <property type="entry name" value="EAL_dom"/>
</dbReference>